<dbReference type="Proteomes" id="UP000005615">
    <property type="component" value="Unassembled WGS sequence"/>
</dbReference>
<protein>
    <recommendedName>
        <fullName evidence="2">Thioesterase domain-containing protein</fullName>
    </recommendedName>
</protein>
<dbReference type="Pfam" id="PF03061">
    <property type="entry name" value="4HBT"/>
    <property type="match status" value="1"/>
</dbReference>
<keyword evidence="1" id="KW-0378">Hydrolase</keyword>
<keyword evidence="4" id="KW-1185">Reference proteome</keyword>
<dbReference type="eggNOG" id="COG2050">
    <property type="taxonomic scope" value="Bacteria"/>
</dbReference>
<gene>
    <name evidence="3" type="ORF">IMCC3088_2695</name>
</gene>
<accession>F3KYX8</accession>
<sequence>MTGRKKQGHFSALNITLVDCGDDWAEMSLTPTAALIGDPSTGALHSGPITTLLDSALGIAASVALPRLGFAPTIDLRVDHLRMANVNEPLIARGEVIRITRNVLFAKGSVRQGDVEIAHAVGNFVRLSDDVLAMAEAHIKQQLDTMENSDES</sequence>
<evidence type="ECO:0000256" key="1">
    <source>
        <dbReference type="ARBA" id="ARBA00022801"/>
    </source>
</evidence>
<dbReference type="SUPFAM" id="SSF54637">
    <property type="entry name" value="Thioesterase/thiol ester dehydrase-isomerase"/>
    <property type="match status" value="1"/>
</dbReference>
<dbReference type="RefSeq" id="WP_009574611.1">
    <property type="nucleotide sequence ID" value="NZ_AEIG01000008.1"/>
</dbReference>
<dbReference type="InterPro" id="IPR029069">
    <property type="entry name" value="HotDog_dom_sf"/>
</dbReference>
<dbReference type="InterPro" id="IPR003736">
    <property type="entry name" value="PAAI_dom"/>
</dbReference>
<name>F3KYX8_9GAMM</name>
<reference evidence="3 4" key="1">
    <citation type="journal article" date="2011" name="J. Bacteriol.">
        <title>Genome sequence of strain IMCC3088, a proteorhodopsin-containing marine bacterium belonging to the OM60/NOR5 clade.</title>
        <authorList>
            <person name="Jang Y."/>
            <person name="Oh H.M."/>
            <person name="Kang I."/>
            <person name="Lee K."/>
            <person name="Yang S.J."/>
            <person name="Cho J.C."/>
        </authorList>
    </citation>
    <scope>NUCLEOTIDE SEQUENCE [LARGE SCALE GENOMIC DNA]</scope>
    <source>
        <strain evidence="3 4">IMCC3088</strain>
    </source>
</reference>
<dbReference type="CDD" id="cd03443">
    <property type="entry name" value="PaaI_thioesterase"/>
    <property type="match status" value="1"/>
</dbReference>
<dbReference type="AlphaFoldDB" id="F3KYX8"/>
<proteinExistence type="predicted"/>
<evidence type="ECO:0000313" key="4">
    <source>
        <dbReference type="Proteomes" id="UP000005615"/>
    </source>
</evidence>
<evidence type="ECO:0000259" key="2">
    <source>
        <dbReference type="Pfam" id="PF03061"/>
    </source>
</evidence>
<comment type="caution">
    <text evidence="3">The sequence shown here is derived from an EMBL/GenBank/DDBJ whole genome shotgun (WGS) entry which is preliminary data.</text>
</comment>
<organism evidence="3 4">
    <name type="scientific">Aequoribacter fuscus</name>
    <dbReference type="NCBI Taxonomy" id="2518989"/>
    <lineage>
        <taxon>Bacteria</taxon>
        <taxon>Pseudomonadati</taxon>
        <taxon>Pseudomonadota</taxon>
        <taxon>Gammaproteobacteria</taxon>
        <taxon>Cellvibrionales</taxon>
        <taxon>Halieaceae</taxon>
        <taxon>Aequoribacter</taxon>
    </lineage>
</organism>
<evidence type="ECO:0000313" key="3">
    <source>
        <dbReference type="EMBL" id="EGG30695.1"/>
    </source>
</evidence>
<dbReference type="NCBIfam" id="TIGR00369">
    <property type="entry name" value="unchar_dom_1"/>
    <property type="match status" value="1"/>
</dbReference>
<dbReference type="EMBL" id="AEIG01000008">
    <property type="protein sequence ID" value="EGG30695.1"/>
    <property type="molecule type" value="Genomic_DNA"/>
</dbReference>
<feature type="domain" description="Thioesterase" evidence="2">
    <location>
        <begin position="42"/>
        <end position="115"/>
    </location>
</feature>
<dbReference type="InterPro" id="IPR006683">
    <property type="entry name" value="Thioestr_dom"/>
</dbReference>
<dbReference type="GO" id="GO:0016289">
    <property type="term" value="F:acyl-CoA hydrolase activity"/>
    <property type="evidence" value="ECO:0007669"/>
    <property type="project" value="UniProtKB-ARBA"/>
</dbReference>
<dbReference type="Gene3D" id="3.10.129.10">
    <property type="entry name" value="Hotdog Thioesterase"/>
    <property type="match status" value="1"/>
</dbReference>
<dbReference type="STRING" id="2518989.IMCC3088_2695"/>